<name>B0VTS9_ACIBS</name>
<dbReference type="GO" id="GO:0003677">
    <property type="term" value="F:DNA binding"/>
    <property type="evidence" value="ECO:0007669"/>
    <property type="project" value="InterPro"/>
</dbReference>
<dbReference type="KEGG" id="abm:ABSDF1009"/>
<evidence type="ECO:0008006" key="3">
    <source>
        <dbReference type="Google" id="ProtNLM"/>
    </source>
</evidence>
<dbReference type="InterPro" id="IPR010982">
    <property type="entry name" value="Lambda_DNA-bd_dom_sf"/>
</dbReference>
<evidence type="ECO:0000313" key="2">
    <source>
        <dbReference type="Proteomes" id="UP000001741"/>
    </source>
</evidence>
<dbReference type="Gene3D" id="1.10.260.40">
    <property type="entry name" value="lambda repressor-like DNA-binding domains"/>
    <property type="match status" value="1"/>
</dbReference>
<reference evidence="1 2" key="1">
    <citation type="journal article" date="2008" name="PLoS ONE">
        <title>Comparative analysis of Acinetobacters: three genomes for three lifestyles.</title>
        <authorList>
            <person name="Vallenet D."/>
            <person name="Nordmann P."/>
            <person name="Barbe V."/>
            <person name="Poirel L."/>
            <person name="Mangenot S."/>
            <person name="Bataille E."/>
            <person name="Dossat C."/>
            <person name="Gas S."/>
            <person name="Kreimeyer A."/>
            <person name="Lenoble P."/>
            <person name="Oztas S."/>
            <person name="Poulain J."/>
            <person name="Segurens B."/>
            <person name="Robert C."/>
            <person name="Abergel C."/>
            <person name="Claverie J.M."/>
            <person name="Raoult D."/>
            <person name="Medigue C."/>
            <person name="Weissenbach J."/>
            <person name="Cruveiller S."/>
        </authorList>
    </citation>
    <scope>NUCLEOTIDE SEQUENCE [LARGE SCALE GENOMIC DNA]</scope>
    <source>
        <strain evidence="1 2">SDF</strain>
    </source>
</reference>
<evidence type="ECO:0000313" key="1">
    <source>
        <dbReference type="EMBL" id="CAP00366.1"/>
    </source>
</evidence>
<protein>
    <recommendedName>
        <fullName evidence="3">XRE family transcriptional regulator</fullName>
    </recommendedName>
</protein>
<dbReference type="AlphaFoldDB" id="B0VTS9"/>
<accession>B0VTS9</accession>
<gene>
    <name evidence="1" type="ordered locus">ABSDF1009</name>
</gene>
<dbReference type="EMBL" id="CU468230">
    <property type="protein sequence ID" value="CAP00366.1"/>
    <property type="molecule type" value="Genomic_DNA"/>
</dbReference>
<organism evidence="1 2">
    <name type="scientific">Acinetobacter baumannii (strain SDF)</name>
    <dbReference type="NCBI Taxonomy" id="509170"/>
    <lineage>
        <taxon>Bacteria</taxon>
        <taxon>Pseudomonadati</taxon>
        <taxon>Pseudomonadota</taxon>
        <taxon>Gammaproteobacteria</taxon>
        <taxon>Moraxellales</taxon>
        <taxon>Moraxellaceae</taxon>
        <taxon>Acinetobacter</taxon>
        <taxon>Acinetobacter calcoaceticus/baumannii complex</taxon>
    </lineage>
</organism>
<proteinExistence type="predicted"/>
<sequence length="68" mass="7788">MFRNLNMNVEHLREFYGVENNSQLAKKIKKARSGITKWEQEGIPPRTQAAFEVLTNGKLKADRQALTA</sequence>
<dbReference type="HOGENOM" id="CLU_206283_0_0_6"/>
<dbReference type="BioCyc" id="ABAU509170:GCL9-813-MONOMER"/>
<dbReference type="Proteomes" id="UP000001741">
    <property type="component" value="Chromosome"/>
</dbReference>
<dbReference type="SUPFAM" id="SSF47413">
    <property type="entry name" value="lambda repressor-like DNA-binding domains"/>
    <property type="match status" value="1"/>
</dbReference>